<name>F0RPM0_DEIPM</name>
<keyword evidence="7 10" id="KW-1133">Transmembrane helix</keyword>
<evidence type="ECO:0000256" key="8">
    <source>
        <dbReference type="ARBA" id="ARBA00023136"/>
    </source>
</evidence>
<dbReference type="KEGG" id="dpt:Deipr_2197"/>
<evidence type="ECO:0000256" key="1">
    <source>
        <dbReference type="ARBA" id="ARBA00004651"/>
    </source>
</evidence>
<dbReference type="GO" id="GO:0043858">
    <property type="term" value="F:arginine:ornithine antiporter activity"/>
    <property type="evidence" value="ECO:0007669"/>
    <property type="project" value="UniProtKB-UniRule"/>
</dbReference>
<dbReference type="PIRSF" id="PIRSF006060">
    <property type="entry name" value="AA_transporter"/>
    <property type="match status" value="1"/>
</dbReference>
<keyword evidence="6" id="KW-0029">Amino-acid transport</keyword>
<dbReference type="GO" id="GO:0006527">
    <property type="term" value="P:L-arginine catabolic process"/>
    <property type="evidence" value="ECO:0007669"/>
    <property type="project" value="UniProtKB-UniRule"/>
</dbReference>
<dbReference type="HOGENOM" id="CLU_007946_1_2_0"/>
<dbReference type="AlphaFoldDB" id="F0RPM0"/>
<dbReference type="Gene3D" id="1.20.1740.10">
    <property type="entry name" value="Amino acid/polyamine transporter I"/>
    <property type="match status" value="1"/>
</dbReference>
<keyword evidence="8 10" id="KW-0472">Membrane</keyword>
<evidence type="ECO:0000256" key="2">
    <source>
        <dbReference type="ARBA" id="ARBA00008220"/>
    </source>
</evidence>
<evidence type="ECO:0000256" key="6">
    <source>
        <dbReference type="ARBA" id="ARBA00022970"/>
    </source>
</evidence>
<feature type="transmembrane region" description="Helical" evidence="10">
    <location>
        <begin position="245"/>
        <end position="266"/>
    </location>
</feature>
<sequence length="483" mass="51654">MTQHYSSEVPQAAEAPRLGLPALTALVVGSTIGGGIFALPTNVAVSAAPGPMLVGWAISAVGMLALVLVFQMLANRRPDLNTGIYAYAKAGFGNFMGFSSAWGYWISAFIGTVSYFVLMGSTIGQFVPAFGQGNTAVAIGFASALLWGIHLLVSRGIRTAASLNVITTVGKVVPLILFVILSVLAFRFDVFTADFWGKASPDLGSTLDQIKAMMMVTVWVFIGIEGASTYSSRAARRSDIGKGTVLGFLLTLFLLVSVNVLSMGIMSQQELAGLQDPSVAYVLEAVVGPWGAWLIRIGLLISLLGAMLAWTLLCTEILYAAAKDKEMPRFLARENAHGVPTGALLTTNLTVQLFLLITYFNDSTYLTLLYLASATILLPYLFSAGYGLMVASRDRYASTGERTRDLLTAGLAVLYALWLLYAAGPQYLLLSSLLYAPGALLFVKARREQGLQVFKPWELGLLALLTLAALYAAYGLKSGFLTL</sequence>
<feature type="transmembrane region" description="Helical" evidence="10">
    <location>
        <begin position="53"/>
        <end position="74"/>
    </location>
</feature>
<feature type="transmembrane region" description="Helical" evidence="10">
    <location>
        <begin position="20"/>
        <end position="41"/>
    </location>
</feature>
<dbReference type="NCBIfam" id="TIGR00905">
    <property type="entry name" value="2A0302"/>
    <property type="match status" value="1"/>
</dbReference>
<dbReference type="PANTHER" id="PTHR42770">
    <property type="entry name" value="AMINO ACID TRANSPORTER-RELATED"/>
    <property type="match status" value="1"/>
</dbReference>
<feature type="transmembrane region" description="Helical" evidence="10">
    <location>
        <begin position="293"/>
        <end position="321"/>
    </location>
</feature>
<evidence type="ECO:0000256" key="5">
    <source>
        <dbReference type="ARBA" id="ARBA00022692"/>
    </source>
</evidence>
<feature type="transmembrane region" description="Helical" evidence="10">
    <location>
        <begin position="342"/>
        <end position="361"/>
    </location>
</feature>
<keyword evidence="5 10" id="KW-0812">Transmembrane</keyword>
<gene>
    <name evidence="11" type="ordered locus">Deipr_2197</name>
</gene>
<feature type="transmembrane region" description="Helical" evidence="10">
    <location>
        <begin position="403"/>
        <end position="421"/>
    </location>
</feature>
<dbReference type="Pfam" id="PF13520">
    <property type="entry name" value="AA_permease_2"/>
    <property type="match status" value="1"/>
</dbReference>
<dbReference type="PANTHER" id="PTHR42770:SF4">
    <property type="entry name" value="ARGININE_ORNITHINE ANTIPORTER-RELATED"/>
    <property type="match status" value="1"/>
</dbReference>
<dbReference type="GO" id="GO:1903826">
    <property type="term" value="P:L-arginine transmembrane transport"/>
    <property type="evidence" value="ECO:0007669"/>
    <property type="project" value="InterPro"/>
</dbReference>
<accession>F0RPM0</accession>
<proteinExistence type="inferred from homology"/>
<feature type="transmembrane region" description="Helical" evidence="10">
    <location>
        <begin position="130"/>
        <end position="153"/>
    </location>
</feature>
<reference evidence="11 12" key="1">
    <citation type="submission" date="2011-02" db="EMBL/GenBank/DDBJ databases">
        <title>The complete sequence of plasmid1 of Deinococcus proteolyticus DSM 20540.</title>
        <authorList>
            <consortium name="US DOE Joint Genome Institute (JGI-PGF)"/>
            <person name="Lucas S."/>
            <person name="Copeland A."/>
            <person name="Lapidus A."/>
            <person name="Bruce D."/>
            <person name="Goodwin L."/>
            <person name="Pitluck S."/>
            <person name="Kyrpides N."/>
            <person name="Mavromatis K."/>
            <person name="Pagani I."/>
            <person name="Ivanova N."/>
            <person name="Ovchinnikova G."/>
            <person name="Zeytun A."/>
            <person name="Detter J.C."/>
            <person name="Han C."/>
            <person name="Land M."/>
            <person name="Hauser L."/>
            <person name="Markowitz V."/>
            <person name="Cheng J.-F."/>
            <person name="Hugenholtz P."/>
            <person name="Woyke T."/>
            <person name="Wu D."/>
            <person name="Pukall R."/>
            <person name="Steenblock K."/>
            <person name="Brambilla E."/>
            <person name="Klenk H.-P."/>
            <person name="Eisen J.A."/>
        </authorList>
    </citation>
    <scope>NUCLEOTIDE SEQUENCE [LARGE SCALE GENOMIC DNA]</scope>
    <source>
        <strain evidence="12">ATCC 35074 / DSM 20540 / JCM 6276 / NBRC 101906 / NCIMB 13154 / VKM Ac-1939 / CCM 2703 / MRP</strain>
        <plasmid evidence="12">Plasmid pDEIPR01</plasmid>
    </source>
</reference>
<evidence type="ECO:0000256" key="9">
    <source>
        <dbReference type="NCBIfam" id="TIGR03810"/>
    </source>
</evidence>
<dbReference type="OrthoDB" id="9762947at2"/>
<comment type="similarity">
    <text evidence="2">Belongs to the amino acid-polyamine-organocation (APC) superfamily. Basic amino acid/polyamine antiporter (APA) (TC 2.A.3.2) family.</text>
</comment>
<keyword evidence="3" id="KW-0813">Transport</keyword>
<keyword evidence="11" id="KW-0614">Plasmid</keyword>
<dbReference type="RefSeq" id="WP_013623058.1">
    <property type="nucleotide sequence ID" value="NC_015169.1"/>
</dbReference>
<feature type="transmembrane region" description="Helical" evidence="10">
    <location>
        <begin position="165"/>
        <end position="186"/>
    </location>
</feature>
<keyword evidence="4" id="KW-1003">Cell membrane</keyword>
<dbReference type="GO" id="GO:0005886">
    <property type="term" value="C:plasma membrane"/>
    <property type="evidence" value="ECO:0007669"/>
    <property type="project" value="UniProtKB-SubCell"/>
</dbReference>
<protein>
    <recommendedName>
        <fullName evidence="9">Arginine-ornithine antiporter</fullName>
    </recommendedName>
</protein>
<evidence type="ECO:0000313" key="11">
    <source>
        <dbReference type="EMBL" id="ADY27326.1"/>
    </source>
</evidence>
<dbReference type="NCBIfam" id="TIGR03810">
    <property type="entry name" value="arg_ornith_anti"/>
    <property type="match status" value="1"/>
</dbReference>
<dbReference type="InterPro" id="IPR002293">
    <property type="entry name" value="AA/rel_permease1"/>
</dbReference>
<feature type="transmembrane region" description="Helical" evidence="10">
    <location>
        <begin position="457"/>
        <end position="476"/>
    </location>
</feature>
<dbReference type="EMBL" id="CP002537">
    <property type="protein sequence ID" value="ADY27326.1"/>
    <property type="molecule type" value="Genomic_DNA"/>
</dbReference>
<comment type="subcellular location">
    <subcellularLocation>
        <location evidence="1">Cell membrane</location>
        <topology evidence="1">Multi-pass membrane protein</topology>
    </subcellularLocation>
</comment>
<feature type="transmembrane region" description="Helical" evidence="10">
    <location>
        <begin position="206"/>
        <end position="224"/>
    </location>
</feature>
<organism evidence="11 12">
    <name type="scientific">Deinococcus proteolyticus (strain ATCC 35074 / DSM 20540 / JCM 6276 / NBRC 101906 / NCIMB 13154 / VKM Ac-1939 / CCM 2703 / MRP)</name>
    <dbReference type="NCBI Taxonomy" id="693977"/>
    <lineage>
        <taxon>Bacteria</taxon>
        <taxon>Thermotogati</taxon>
        <taxon>Deinococcota</taxon>
        <taxon>Deinococci</taxon>
        <taxon>Deinococcales</taxon>
        <taxon>Deinococcaceae</taxon>
        <taxon>Deinococcus</taxon>
    </lineage>
</organism>
<evidence type="ECO:0000313" key="12">
    <source>
        <dbReference type="Proteomes" id="UP000007718"/>
    </source>
</evidence>
<geneLocation type="plasmid" evidence="11 12">
    <name>pDEIPR01</name>
</geneLocation>
<feature type="transmembrane region" description="Helical" evidence="10">
    <location>
        <begin position="95"/>
        <end position="118"/>
    </location>
</feature>
<evidence type="ECO:0000256" key="7">
    <source>
        <dbReference type="ARBA" id="ARBA00022989"/>
    </source>
</evidence>
<dbReference type="InterPro" id="IPR050367">
    <property type="entry name" value="APC_superfamily"/>
</dbReference>
<dbReference type="InterPro" id="IPR022461">
    <property type="entry name" value="Arg/Orn_antiprt_ArcD"/>
</dbReference>
<feature type="transmembrane region" description="Helical" evidence="10">
    <location>
        <begin position="367"/>
        <end position="391"/>
    </location>
</feature>
<evidence type="ECO:0000256" key="4">
    <source>
        <dbReference type="ARBA" id="ARBA00022475"/>
    </source>
</evidence>
<evidence type="ECO:0000256" key="3">
    <source>
        <dbReference type="ARBA" id="ARBA00022448"/>
    </source>
</evidence>
<keyword evidence="12" id="KW-1185">Reference proteome</keyword>
<dbReference type="Proteomes" id="UP000007718">
    <property type="component" value="Plasmid pDEIPR01"/>
</dbReference>
<dbReference type="InterPro" id="IPR004754">
    <property type="entry name" value="Amino_acid_antiprt"/>
</dbReference>
<evidence type="ECO:0000256" key="10">
    <source>
        <dbReference type="SAM" id="Phobius"/>
    </source>
</evidence>